<name>A0A6J6WU90_9ZZZZ</name>
<proteinExistence type="predicted"/>
<sequence>MATNWPEGARRLLRALETQGIRYAILHGAEDVMGSETFSDVDTLVDRDPREIVRTLLLDDSIADMRLVMLWPYDFGSYTSFWINGDASKGVQFDMLRDPLGRGRYGLRTDVVLGAVEIASGEPSAEPFVWEPKSILLAHKLTYLLSKRLVKGNHAEAGRISASLDALLGADELKVLTEEVLSKKMKLAVTQFRQGRVPGRSFSLRRLWLARISVRTLRRIFVPVGTKVRLSAETEVLRSVAERFNAILPAAIVVPMTQISWVRATMKSRYPCLVIVAQSPRSREGLLDVNEIAQRITAEMNSSLRHRLLARSESYQWPSG</sequence>
<dbReference type="EMBL" id="CAFAAI010000007">
    <property type="protein sequence ID" value="CAB4786783.1"/>
    <property type="molecule type" value="Genomic_DNA"/>
</dbReference>
<organism evidence="1">
    <name type="scientific">freshwater metagenome</name>
    <dbReference type="NCBI Taxonomy" id="449393"/>
    <lineage>
        <taxon>unclassified sequences</taxon>
        <taxon>metagenomes</taxon>
        <taxon>ecological metagenomes</taxon>
    </lineage>
</organism>
<accession>A0A6J6WU90</accession>
<reference evidence="1" key="1">
    <citation type="submission" date="2020-05" db="EMBL/GenBank/DDBJ databases">
        <authorList>
            <person name="Chiriac C."/>
            <person name="Salcher M."/>
            <person name="Ghai R."/>
            <person name="Kavagutti S V."/>
        </authorList>
    </citation>
    <scope>NUCLEOTIDE SEQUENCE</scope>
</reference>
<evidence type="ECO:0000313" key="1">
    <source>
        <dbReference type="EMBL" id="CAB4786783.1"/>
    </source>
</evidence>
<gene>
    <name evidence="1" type="ORF">UFOPK2992_00115</name>
</gene>
<protein>
    <submittedName>
        <fullName evidence="1">Unannotated protein</fullName>
    </submittedName>
</protein>
<dbReference type="AlphaFoldDB" id="A0A6J6WU90"/>